<dbReference type="EMBL" id="LDPZ01000053">
    <property type="protein sequence ID" value="KTQ85774.1"/>
    <property type="molecule type" value="Genomic_DNA"/>
</dbReference>
<dbReference type="SUPFAM" id="SSF49785">
    <property type="entry name" value="Galactose-binding domain-like"/>
    <property type="match status" value="1"/>
</dbReference>
<proteinExistence type="predicted"/>
<dbReference type="Gene3D" id="3.40.50.1820">
    <property type="entry name" value="alpha/beta hydrolase"/>
    <property type="match status" value="1"/>
</dbReference>
<dbReference type="RefSeq" id="WP_058636266.1">
    <property type="nucleotide sequence ID" value="NZ_LDPZ01000053.1"/>
</dbReference>
<reference evidence="4 5" key="1">
    <citation type="journal article" date="2016" name="Front. Microbiol.">
        <title>Genomic Resource of Rice Seed Associated Bacteria.</title>
        <authorList>
            <person name="Midha S."/>
            <person name="Bansal K."/>
            <person name="Sharma S."/>
            <person name="Kumar N."/>
            <person name="Patil P.P."/>
            <person name="Chaudhry V."/>
            <person name="Patil P.B."/>
        </authorList>
    </citation>
    <scope>NUCLEOTIDE SEQUENCE [LARGE SCALE GENOMIC DNA]</scope>
    <source>
        <strain evidence="4 5">NS226</strain>
    </source>
</reference>
<dbReference type="OrthoDB" id="9806163at2"/>
<protein>
    <submittedName>
        <fullName evidence="4">Peptidase S15</fullName>
    </submittedName>
</protein>
<dbReference type="InterPro" id="IPR029058">
    <property type="entry name" value="AB_hydrolase_fold"/>
</dbReference>
<feature type="compositionally biased region" description="Low complexity" evidence="2">
    <location>
        <begin position="529"/>
        <end position="544"/>
    </location>
</feature>
<dbReference type="InterPro" id="IPR000383">
    <property type="entry name" value="Xaa-Pro-like_dom"/>
</dbReference>
<dbReference type="Pfam" id="PF08530">
    <property type="entry name" value="PepX_C"/>
    <property type="match status" value="1"/>
</dbReference>
<dbReference type="PATRIC" id="fig|401562.3.peg.3865"/>
<dbReference type="PANTHER" id="PTHR43056:SF10">
    <property type="entry name" value="COCE_NOND FAMILY, PUTATIVE (AFU_ORTHOLOGUE AFUA_7G00600)-RELATED"/>
    <property type="match status" value="1"/>
</dbReference>
<dbReference type="InterPro" id="IPR013736">
    <property type="entry name" value="Xaa-Pro_dipept_C"/>
</dbReference>
<feature type="region of interest" description="Disordered" evidence="2">
    <location>
        <begin position="525"/>
        <end position="551"/>
    </location>
</feature>
<dbReference type="SMART" id="SM00939">
    <property type="entry name" value="PepX_C"/>
    <property type="match status" value="1"/>
</dbReference>
<accession>A0A175R3J4</accession>
<comment type="caution">
    <text evidence="4">The sequence shown here is derived from an EMBL/GenBank/DDBJ whole genome shotgun (WGS) entry which is preliminary data.</text>
</comment>
<evidence type="ECO:0000313" key="5">
    <source>
        <dbReference type="Proteomes" id="UP000078272"/>
    </source>
</evidence>
<evidence type="ECO:0000256" key="2">
    <source>
        <dbReference type="SAM" id="MobiDB-lite"/>
    </source>
</evidence>
<evidence type="ECO:0000259" key="3">
    <source>
        <dbReference type="SMART" id="SM00939"/>
    </source>
</evidence>
<feature type="region of interest" description="Disordered" evidence="2">
    <location>
        <begin position="353"/>
        <end position="372"/>
    </location>
</feature>
<organism evidence="4 5">
    <name type="scientific">Aureimonas ureilytica</name>
    <dbReference type="NCBI Taxonomy" id="401562"/>
    <lineage>
        <taxon>Bacteria</taxon>
        <taxon>Pseudomonadati</taxon>
        <taxon>Pseudomonadota</taxon>
        <taxon>Alphaproteobacteria</taxon>
        <taxon>Hyphomicrobiales</taxon>
        <taxon>Aurantimonadaceae</taxon>
        <taxon>Aureimonas</taxon>
    </lineage>
</organism>
<gene>
    <name evidence="4" type="ORF">NS226_18790</name>
</gene>
<dbReference type="Gene3D" id="2.60.120.260">
    <property type="entry name" value="Galactose-binding domain-like"/>
    <property type="match status" value="1"/>
</dbReference>
<dbReference type="NCBIfam" id="TIGR00976">
    <property type="entry name" value="CocE_NonD"/>
    <property type="match status" value="1"/>
</dbReference>
<dbReference type="Proteomes" id="UP000078272">
    <property type="component" value="Unassembled WGS sequence"/>
</dbReference>
<dbReference type="Gene3D" id="1.10.3020.10">
    <property type="entry name" value="alpha-amino acid ester hydrolase ( Helical cap domain)"/>
    <property type="match status" value="1"/>
</dbReference>
<dbReference type="AlphaFoldDB" id="A0A175R3J4"/>
<dbReference type="GO" id="GO:0008239">
    <property type="term" value="F:dipeptidyl-peptidase activity"/>
    <property type="evidence" value="ECO:0007669"/>
    <property type="project" value="InterPro"/>
</dbReference>
<dbReference type="InterPro" id="IPR005674">
    <property type="entry name" value="CocE/Ser_esterase"/>
</dbReference>
<name>A0A175R3J4_9HYPH</name>
<keyword evidence="1" id="KW-0378">Hydrolase</keyword>
<dbReference type="Pfam" id="PF02129">
    <property type="entry name" value="Peptidase_S15"/>
    <property type="match status" value="1"/>
</dbReference>
<dbReference type="InterPro" id="IPR050585">
    <property type="entry name" value="Xaa-Pro_dipeptidyl-ppase/CocE"/>
</dbReference>
<dbReference type="SUPFAM" id="SSF53474">
    <property type="entry name" value="alpha/beta-Hydrolases"/>
    <property type="match status" value="1"/>
</dbReference>
<evidence type="ECO:0000256" key="1">
    <source>
        <dbReference type="ARBA" id="ARBA00022801"/>
    </source>
</evidence>
<sequence length="668" mass="74286">MAVQTTEHLWIPLSDGTRLGARLWLPEGAESAPVPAILEYIPYRKRDGTRGRDEPMHGYFAEHGYAALRVDMRGTGESDGLMDDEYLAQEQDDALEVIAWIAAQPWCSGSVGMMGKSWGGFNGLQVAARRPPALKAIITAYSTDDRFRDDIHYMGGCLLNDNLWWGAIMLAYQSRPLDPAIVGQSWRADWLKRLDHLPFFPALWMRHQRYDDYWKHGSVQEDWSAIECPVLAIGGWADSYTNAVPRLLANLKVPRLGIIGPWGHIYPQDGVPGPAIGFLQEAVRWWDHWLKGEDRGIMEEPMLRAWLSDSYPPSGTRTQTPGRWVGEPALPSPHIQDRALGLSPEGVLSLNGASAPGERAIRSPQSHGRAGGEWMGTGCVGEMPVDQRLDDGGALVFDTAPLTDALPVLGSPRLRLRLKSDAPQAQIAVRLSELLPGGEAVRVSYQVLNLSHRDSHEQPQALTPGKWVEVEVTLNDCGHRFAAGNRIRLAIATAYWPLIWPAPYPATLTIDTGASQLLLPLRERDDDASPAFPAPASARATPTTQLDPGSVRRWSTQDHVTGETTYVTEGVGGLFGEGVLRFDEIGTDLSHTLRRELTIRDDDPLSARYVLTQAYEMGREGWRTRSETRCELTADRETFHLTGEHVAFENGVEVHRRVWDERIARDHL</sequence>
<feature type="domain" description="Xaa-Pro dipeptidyl-peptidase C-terminal" evidence="3">
    <location>
        <begin position="283"/>
        <end position="534"/>
    </location>
</feature>
<evidence type="ECO:0000313" key="4">
    <source>
        <dbReference type="EMBL" id="KTQ85774.1"/>
    </source>
</evidence>
<dbReference type="InterPro" id="IPR008979">
    <property type="entry name" value="Galactose-bd-like_sf"/>
</dbReference>
<dbReference type="PANTHER" id="PTHR43056">
    <property type="entry name" value="PEPTIDASE S9 PROLYL OLIGOPEPTIDASE"/>
    <property type="match status" value="1"/>
</dbReference>